<keyword evidence="2" id="KW-0378">Hydrolase</keyword>
<evidence type="ECO:0000313" key="5">
    <source>
        <dbReference type="Proteomes" id="UP000597338"/>
    </source>
</evidence>
<protein>
    <recommendedName>
        <fullName evidence="3">Nudix hydrolase domain-containing protein</fullName>
    </recommendedName>
</protein>
<dbReference type="PANTHER" id="PTHR43046:SF14">
    <property type="entry name" value="MUTT_NUDIX FAMILY PROTEIN"/>
    <property type="match status" value="1"/>
</dbReference>
<dbReference type="PANTHER" id="PTHR43046">
    <property type="entry name" value="GDP-MANNOSE MANNOSYL HYDROLASE"/>
    <property type="match status" value="1"/>
</dbReference>
<dbReference type="PROSITE" id="PS00893">
    <property type="entry name" value="NUDIX_BOX"/>
    <property type="match status" value="1"/>
</dbReference>
<evidence type="ECO:0000313" key="4">
    <source>
        <dbReference type="EMBL" id="GGC48832.1"/>
    </source>
</evidence>
<dbReference type="Proteomes" id="UP000597338">
    <property type="component" value="Unassembled WGS sequence"/>
</dbReference>
<dbReference type="PROSITE" id="PS51462">
    <property type="entry name" value="NUDIX"/>
    <property type="match status" value="1"/>
</dbReference>
<name>A0ABQ1MXQ3_9SPHI</name>
<sequence>MNTFTIRVYGVLFNDRNEVLISDERESGFEFSKFPGGGLEYGEAPPEALKREFEEECGVEIDILRHIHTTDIFVKSIFNDNQVIGLYYLVRPKGPLQGRFSKKRFDFKEGRDPDQVFRWISKDQLEEQHLTFEMDRAAWRAFMS</sequence>
<comment type="caution">
    <text evidence="4">The sequence shown here is derived from an EMBL/GenBank/DDBJ whole genome shotgun (WGS) entry which is preliminary data.</text>
</comment>
<dbReference type="EMBL" id="BMIK01000031">
    <property type="protein sequence ID" value="GGC48832.1"/>
    <property type="molecule type" value="Genomic_DNA"/>
</dbReference>
<comment type="cofactor">
    <cofactor evidence="1">
        <name>Mg(2+)</name>
        <dbReference type="ChEBI" id="CHEBI:18420"/>
    </cofactor>
</comment>
<dbReference type="Gene3D" id="3.90.79.10">
    <property type="entry name" value="Nucleoside Triphosphate Pyrophosphohydrolase"/>
    <property type="match status" value="1"/>
</dbReference>
<dbReference type="InterPro" id="IPR015797">
    <property type="entry name" value="NUDIX_hydrolase-like_dom_sf"/>
</dbReference>
<dbReference type="RefSeq" id="WP_188753866.1">
    <property type="nucleotide sequence ID" value="NZ_BMIK01000031.1"/>
</dbReference>
<dbReference type="SUPFAM" id="SSF55811">
    <property type="entry name" value="Nudix"/>
    <property type="match status" value="1"/>
</dbReference>
<dbReference type="InterPro" id="IPR000086">
    <property type="entry name" value="NUDIX_hydrolase_dom"/>
</dbReference>
<evidence type="ECO:0000256" key="2">
    <source>
        <dbReference type="ARBA" id="ARBA00022801"/>
    </source>
</evidence>
<dbReference type="Pfam" id="PF00293">
    <property type="entry name" value="NUDIX"/>
    <property type="match status" value="1"/>
</dbReference>
<reference evidence="5" key="1">
    <citation type="journal article" date="2019" name="Int. J. Syst. Evol. Microbiol.">
        <title>The Global Catalogue of Microorganisms (GCM) 10K type strain sequencing project: providing services to taxonomists for standard genome sequencing and annotation.</title>
        <authorList>
            <consortium name="The Broad Institute Genomics Platform"/>
            <consortium name="The Broad Institute Genome Sequencing Center for Infectious Disease"/>
            <person name="Wu L."/>
            <person name="Ma J."/>
        </authorList>
    </citation>
    <scope>NUCLEOTIDE SEQUENCE [LARGE SCALE GENOMIC DNA]</scope>
    <source>
        <strain evidence="5">CGMCC 1.15342</strain>
    </source>
</reference>
<organism evidence="4 5">
    <name type="scientific">Parapedobacter defluvii</name>
    <dbReference type="NCBI Taxonomy" id="2045106"/>
    <lineage>
        <taxon>Bacteria</taxon>
        <taxon>Pseudomonadati</taxon>
        <taxon>Bacteroidota</taxon>
        <taxon>Sphingobacteriia</taxon>
        <taxon>Sphingobacteriales</taxon>
        <taxon>Sphingobacteriaceae</taxon>
        <taxon>Parapedobacter</taxon>
    </lineage>
</organism>
<proteinExistence type="predicted"/>
<feature type="domain" description="Nudix hydrolase" evidence="3">
    <location>
        <begin position="3"/>
        <end position="142"/>
    </location>
</feature>
<gene>
    <name evidence="4" type="ORF">GCM10011386_46340</name>
</gene>
<accession>A0ABQ1MXQ3</accession>
<keyword evidence="5" id="KW-1185">Reference proteome</keyword>
<evidence type="ECO:0000259" key="3">
    <source>
        <dbReference type="PROSITE" id="PS51462"/>
    </source>
</evidence>
<dbReference type="InterPro" id="IPR020084">
    <property type="entry name" value="NUDIX_hydrolase_CS"/>
</dbReference>
<evidence type="ECO:0000256" key="1">
    <source>
        <dbReference type="ARBA" id="ARBA00001946"/>
    </source>
</evidence>